<dbReference type="Pfam" id="PF10150">
    <property type="entry name" value="RNase_E_G"/>
    <property type="match status" value="1"/>
</dbReference>
<evidence type="ECO:0000256" key="5">
    <source>
        <dbReference type="ARBA" id="ARBA00022884"/>
    </source>
</evidence>
<dbReference type="GO" id="GO:0004540">
    <property type="term" value="F:RNA nuclease activity"/>
    <property type="evidence" value="ECO:0007669"/>
    <property type="project" value="InterPro"/>
</dbReference>
<evidence type="ECO:0000256" key="1">
    <source>
        <dbReference type="ARBA" id="ARBA00001946"/>
    </source>
</evidence>
<keyword evidence="4" id="KW-0460">Magnesium</keyword>
<accession>A0A7V2B2H1</accession>
<dbReference type="InterPro" id="IPR012340">
    <property type="entry name" value="NA-bd_OB-fold"/>
</dbReference>
<dbReference type="NCBIfam" id="TIGR00757">
    <property type="entry name" value="RNaseEG"/>
    <property type="match status" value="1"/>
</dbReference>
<dbReference type="InterPro" id="IPR004659">
    <property type="entry name" value="RNase_E/G"/>
</dbReference>
<keyword evidence="5" id="KW-0694">RNA-binding</keyword>
<evidence type="ECO:0000259" key="7">
    <source>
        <dbReference type="Pfam" id="PF10150"/>
    </source>
</evidence>
<dbReference type="Gene3D" id="2.40.50.140">
    <property type="entry name" value="Nucleic acid-binding proteins"/>
    <property type="match status" value="1"/>
</dbReference>
<dbReference type="GO" id="GO:0016787">
    <property type="term" value="F:hydrolase activity"/>
    <property type="evidence" value="ECO:0007669"/>
    <property type="project" value="UniProtKB-KW"/>
</dbReference>
<evidence type="ECO:0000256" key="4">
    <source>
        <dbReference type="ARBA" id="ARBA00022842"/>
    </source>
</evidence>
<dbReference type="AlphaFoldDB" id="A0A7V2B2H1"/>
<feature type="region of interest" description="Disordered" evidence="6">
    <location>
        <begin position="157"/>
        <end position="191"/>
    </location>
</feature>
<dbReference type="PANTHER" id="PTHR30001">
    <property type="entry name" value="RIBONUCLEASE"/>
    <property type="match status" value="1"/>
</dbReference>
<dbReference type="GO" id="GO:0003723">
    <property type="term" value="F:RNA binding"/>
    <property type="evidence" value="ECO:0007669"/>
    <property type="project" value="UniProtKB-KW"/>
</dbReference>
<evidence type="ECO:0000313" key="8">
    <source>
        <dbReference type="EMBL" id="HER97051.1"/>
    </source>
</evidence>
<organism evidence="8">
    <name type="scientific">Rhodothermus marinus</name>
    <name type="common">Rhodothermus obamensis</name>
    <dbReference type="NCBI Taxonomy" id="29549"/>
    <lineage>
        <taxon>Bacteria</taxon>
        <taxon>Pseudomonadati</taxon>
        <taxon>Rhodothermota</taxon>
        <taxon>Rhodothermia</taxon>
        <taxon>Rhodothermales</taxon>
        <taxon>Rhodothermaceae</taxon>
        <taxon>Rhodothermus</taxon>
    </lineage>
</organism>
<dbReference type="EMBL" id="DSGB01000006">
    <property type="protein sequence ID" value="HER97051.1"/>
    <property type="molecule type" value="Genomic_DNA"/>
</dbReference>
<comment type="cofactor">
    <cofactor evidence="1">
        <name>Mg(2+)</name>
        <dbReference type="ChEBI" id="CHEBI:18420"/>
    </cofactor>
</comment>
<dbReference type="CDD" id="cd04453">
    <property type="entry name" value="S1_RNase_E"/>
    <property type="match status" value="1"/>
</dbReference>
<keyword evidence="2" id="KW-0479">Metal-binding</keyword>
<evidence type="ECO:0000256" key="2">
    <source>
        <dbReference type="ARBA" id="ARBA00022723"/>
    </source>
</evidence>
<feature type="region of interest" description="Disordered" evidence="6">
    <location>
        <begin position="118"/>
        <end position="143"/>
    </location>
</feature>
<evidence type="ECO:0000256" key="6">
    <source>
        <dbReference type="SAM" id="MobiDB-lite"/>
    </source>
</evidence>
<dbReference type="GO" id="GO:0046872">
    <property type="term" value="F:metal ion binding"/>
    <property type="evidence" value="ECO:0007669"/>
    <property type="project" value="UniProtKB-KW"/>
</dbReference>
<feature type="compositionally biased region" description="Basic and acidic residues" evidence="6">
    <location>
        <begin position="126"/>
        <end position="143"/>
    </location>
</feature>
<comment type="caution">
    <text evidence="8">The sequence shown here is derived from an EMBL/GenBank/DDBJ whole genome shotgun (WGS) entry which is preliminary data.</text>
</comment>
<dbReference type="InterPro" id="IPR019307">
    <property type="entry name" value="RNA-bd_AU-1/RNase_E/G"/>
</dbReference>
<dbReference type="SUPFAM" id="SSF50249">
    <property type="entry name" value="Nucleic acid-binding proteins"/>
    <property type="match status" value="1"/>
</dbReference>
<dbReference type="GO" id="GO:0006364">
    <property type="term" value="P:rRNA processing"/>
    <property type="evidence" value="ECO:0007669"/>
    <property type="project" value="TreeGrafter"/>
</dbReference>
<dbReference type="GO" id="GO:0005737">
    <property type="term" value="C:cytoplasm"/>
    <property type="evidence" value="ECO:0007669"/>
    <property type="project" value="TreeGrafter"/>
</dbReference>
<dbReference type="PANTHER" id="PTHR30001:SF0">
    <property type="entry name" value="RIBONUCLEASE G"/>
    <property type="match status" value="1"/>
</dbReference>
<gene>
    <name evidence="8" type="ORF">ENO59_11195</name>
</gene>
<sequence>MAKEIIINAEKDQTRIAIVEDGELVEFYIEDPEHERTIGNIYLARVCRIMPNIQAVFVDIGQKQDAFLHFSDISPSLPLQLKFLADPQPSVQKLAAEIEAHHQHLTRRRHPRGHLAATANGEGEEDHNLKTAPDEPSEAPRRLRLDVLIRSRRRLAQRRLKPKAAETAGSEKSPSEAEPKETASNPPFAPEALLKRDQPLLVKIIKEPISSKGSRVSTDISLAGRFLVLVPFASYVAVSKKITSYKERRRLRALARSLVPEGFGVIVRTVAEGQNAKALDTDLRLLLEKWQRIEKKLAEHPTPPVLLHEDVNMVSSVIRDLFSEDCTRILVDDPRLHRNIRNYVQAVAPHKVDVVELYRGKTHIFAATKIADQVAQAFESRVELPSGGYLYIEHTEAMHVIDVNSGRAGRGLSQEENSLRVNLEAARVIARQVRLRDLGGIIVIDFIDLKDEKNKKKVYDELKKEFRRDRAVTKILPMSDFGLVQITRQRLRPSLTTAFDKITERLVKEKALPPALAQPTPDALLAAIDQWLHAYRHQSERRSITLRIHPFTAAYLTHRIPPYPARWLLKHLIRVRLEADPTLPPLSFRFVDPATGEDVTDRFALSQNGQATRLATD</sequence>
<reference evidence="8" key="1">
    <citation type="journal article" date="2020" name="mSystems">
        <title>Genome- and Community-Level Interaction Insights into Carbon Utilization and Element Cycling Functions of Hydrothermarchaeota in Hydrothermal Sediment.</title>
        <authorList>
            <person name="Zhou Z."/>
            <person name="Liu Y."/>
            <person name="Xu W."/>
            <person name="Pan J."/>
            <person name="Luo Z.H."/>
            <person name="Li M."/>
        </authorList>
    </citation>
    <scope>NUCLEOTIDE SEQUENCE [LARGE SCALE GENOMIC DNA]</scope>
    <source>
        <strain evidence="8">SpSt-143</strain>
    </source>
</reference>
<protein>
    <submittedName>
        <fullName evidence="8">Rne/Rng family ribonuclease</fullName>
    </submittedName>
</protein>
<name>A0A7V2B2H1_RHOMR</name>
<feature type="domain" description="RNA-binding protein AU-1/Ribonuclease E/G" evidence="7">
    <location>
        <begin position="221"/>
        <end position="490"/>
    </location>
</feature>
<keyword evidence="3" id="KW-0378">Hydrolase</keyword>
<evidence type="ECO:0000256" key="3">
    <source>
        <dbReference type="ARBA" id="ARBA00022801"/>
    </source>
</evidence>
<proteinExistence type="predicted"/>